<dbReference type="InterPro" id="IPR023213">
    <property type="entry name" value="CAT-like_dom_sf"/>
</dbReference>
<protein>
    <recommendedName>
        <fullName evidence="2">Condensation domain-containing protein</fullName>
    </recommendedName>
</protein>
<feature type="domain" description="Condensation" evidence="2">
    <location>
        <begin position="52"/>
        <end position="359"/>
    </location>
</feature>
<evidence type="ECO:0000313" key="4">
    <source>
        <dbReference type="Proteomes" id="UP000671399"/>
    </source>
</evidence>
<proteinExistence type="predicted"/>
<sequence>MSVIKLTPRSSVPVHFSAGAARQGPLTIGQINILKWIDDFGSREGQPYPVVTCAVSLSGTASVEDVTDSLALLVARHEVLRTSFVTGPPPGQRVSSAGTLMVDICSLEDDRADRVDVEAALARYLASSTPPRTAQERLAGHQLRVALAASADVVCAVLVEFSHMAVDRAGANILEHELAELISDPSARVVGPPRHQPLDQAELERSERECAKRRRTLEYWSSKLAVMPSPLYLTPSVGPALIEANGDETVGVFMSSPAAALAAQCVGARTRTSRSSCLLAAVCAVLSVRTGYREIVFPVMPSNRFERHLYDYVGTLAQTGVAAIDVGSASFDELVRNAWSGMLKGCMHGVYDAYELEEVGNRIAHDRGVFFCFDAIYNCSVIESGVPVEEHPPSPEYLNAMLSRTRLRRHPMPFRLATPVRFDVSRLEGEVELGGWSSDLGRVPAEHLTSLLQAVERLLVAAAGVDLDHEGIVEVLQMEPVRRDSSWARTDVQWVDLAEVQGLLDDAFAPASARIFSQVAGEPLVAYVEASDSVRTPEQAHARCMAALPAHPSAMTPRRYVVCDAVPVGVDNPVGWPATSAGSGRSGLPDAQGQSNEAPLHSR</sequence>
<evidence type="ECO:0000259" key="2">
    <source>
        <dbReference type="Pfam" id="PF00668"/>
    </source>
</evidence>
<dbReference type="Gene3D" id="3.30.559.30">
    <property type="entry name" value="Nonribosomal peptide synthetase, condensation domain"/>
    <property type="match status" value="1"/>
</dbReference>
<dbReference type="EMBL" id="JAGFWR010000006">
    <property type="protein sequence ID" value="MBO4161994.1"/>
    <property type="molecule type" value="Genomic_DNA"/>
</dbReference>
<evidence type="ECO:0000256" key="1">
    <source>
        <dbReference type="SAM" id="MobiDB-lite"/>
    </source>
</evidence>
<keyword evidence="4" id="KW-1185">Reference proteome</keyword>
<accession>A0ABS3V8P9</accession>
<gene>
    <name evidence="3" type="ORF">JQN83_14410</name>
</gene>
<dbReference type="SUPFAM" id="SSF52777">
    <property type="entry name" value="CoA-dependent acyltransferases"/>
    <property type="match status" value="2"/>
</dbReference>
<evidence type="ECO:0000313" key="3">
    <source>
        <dbReference type="EMBL" id="MBO4161994.1"/>
    </source>
</evidence>
<name>A0ABS3V8P9_9ACTN</name>
<dbReference type="RefSeq" id="WP_208567642.1">
    <property type="nucleotide sequence ID" value="NZ_JAGFWR010000006.1"/>
</dbReference>
<feature type="region of interest" description="Disordered" evidence="1">
    <location>
        <begin position="577"/>
        <end position="603"/>
    </location>
</feature>
<comment type="caution">
    <text evidence="3">The sequence shown here is derived from an EMBL/GenBank/DDBJ whole genome shotgun (WGS) entry which is preliminary data.</text>
</comment>
<dbReference type="PANTHER" id="PTHR45527">
    <property type="entry name" value="NONRIBOSOMAL PEPTIDE SYNTHETASE"/>
    <property type="match status" value="1"/>
</dbReference>
<dbReference type="PANTHER" id="PTHR45527:SF1">
    <property type="entry name" value="FATTY ACID SYNTHASE"/>
    <property type="match status" value="1"/>
</dbReference>
<dbReference type="InterPro" id="IPR001242">
    <property type="entry name" value="Condensation_dom"/>
</dbReference>
<dbReference type="Pfam" id="PF00668">
    <property type="entry name" value="Condensation"/>
    <property type="match status" value="1"/>
</dbReference>
<dbReference type="Proteomes" id="UP000671399">
    <property type="component" value="Unassembled WGS sequence"/>
</dbReference>
<organism evidence="3 4">
    <name type="scientific">Micromonospora antibiotica</name>
    <dbReference type="NCBI Taxonomy" id="2807623"/>
    <lineage>
        <taxon>Bacteria</taxon>
        <taxon>Bacillati</taxon>
        <taxon>Actinomycetota</taxon>
        <taxon>Actinomycetes</taxon>
        <taxon>Micromonosporales</taxon>
        <taxon>Micromonosporaceae</taxon>
        <taxon>Micromonospora</taxon>
    </lineage>
</organism>
<reference evidence="3 4" key="1">
    <citation type="submission" date="2021-03" db="EMBL/GenBank/DDBJ databases">
        <authorList>
            <person name="Lee D.-H."/>
        </authorList>
    </citation>
    <scope>NUCLEOTIDE SEQUENCE [LARGE SCALE GENOMIC DNA]</scope>
    <source>
        <strain evidence="3 4">MMS20-R2-23</strain>
    </source>
</reference>
<dbReference type="Gene3D" id="3.30.559.10">
    <property type="entry name" value="Chloramphenicol acetyltransferase-like domain"/>
    <property type="match status" value="1"/>
</dbReference>